<feature type="compositionally biased region" description="Gly residues" evidence="1">
    <location>
        <begin position="255"/>
        <end position="272"/>
    </location>
</feature>
<feature type="region of interest" description="Disordered" evidence="1">
    <location>
        <begin position="167"/>
        <end position="194"/>
    </location>
</feature>
<evidence type="ECO:0008006" key="4">
    <source>
        <dbReference type="Google" id="ProtNLM"/>
    </source>
</evidence>
<gene>
    <name evidence="2" type="ORF">HYH02_003776</name>
</gene>
<proteinExistence type="predicted"/>
<keyword evidence="3" id="KW-1185">Reference proteome</keyword>
<comment type="caution">
    <text evidence="2">The sequence shown here is derived from an EMBL/GenBank/DDBJ whole genome shotgun (WGS) entry which is preliminary data.</text>
</comment>
<evidence type="ECO:0000313" key="3">
    <source>
        <dbReference type="Proteomes" id="UP000613740"/>
    </source>
</evidence>
<name>A0A835WNN9_9CHLO</name>
<dbReference type="PANTHER" id="PTHR46732">
    <property type="entry name" value="ATP-DEPENDENT PROTEASE LA (LON) DOMAIN PROTEIN"/>
    <property type="match status" value="1"/>
</dbReference>
<evidence type="ECO:0000256" key="1">
    <source>
        <dbReference type="SAM" id="MobiDB-lite"/>
    </source>
</evidence>
<dbReference type="EMBL" id="JAEHOD010000008">
    <property type="protein sequence ID" value="KAG2451168.1"/>
    <property type="molecule type" value="Genomic_DNA"/>
</dbReference>
<dbReference type="Proteomes" id="UP000613740">
    <property type="component" value="Unassembled WGS sequence"/>
</dbReference>
<feature type="compositionally biased region" description="Low complexity" evidence="1">
    <location>
        <begin position="273"/>
        <end position="285"/>
    </location>
</feature>
<reference evidence="2" key="1">
    <citation type="journal article" date="2020" name="bioRxiv">
        <title>Comparative genomics of Chlamydomonas.</title>
        <authorList>
            <person name="Craig R.J."/>
            <person name="Hasan A.R."/>
            <person name="Ness R.W."/>
            <person name="Keightley P.D."/>
        </authorList>
    </citation>
    <scope>NUCLEOTIDE SEQUENCE</scope>
    <source>
        <strain evidence="2">CCAP 11/173</strain>
    </source>
</reference>
<evidence type="ECO:0000313" key="2">
    <source>
        <dbReference type="EMBL" id="KAG2451168.1"/>
    </source>
</evidence>
<accession>A0A835WNN9</accession>
<dbReference type="PANTHER" id="PTHR46732:SF5">
    <property type="entry name" value="ATP-DEPENDENT PROTEASE LA (LON) DOMAIN PROTEIN"/>
    <property type="match status" value="1"/>
</dbReference>
<feature type="region of interest" description="Disordered" evidence="1">
    <location>
        <begin position="247"/>
        <end position="304"/>
    </location>
</feature>
<dbReference type="OrthoDB" id="540163at2759"/>
<organism evidence="2 3">
    <name type="scientific">Chlamydomonas schloesseri</name>
    <dbReference type="NCBI Taxonomy" id="2026947"/>
    <lineage>
        <taxon>Eukaryota</taxon>
        <taxon>Viridiplantae</taxon>
        <taxon>Chlorophyta</taxon>
        <taxon>core chlorophytes</taxon>
        <taxon>Chlorophyceae</taxon>
        <taxon>CS clade</taxon>
        <taxon>Chlamydomonadales</taxon>
        <taxon>Chlamydomonadaceae</taxon>
        <taxon>Chlamydomonas</taxon>
    </lineage>
</organism>
<sequence length="418" mass="41964">MLLLEELLSSPHQMLVHSAVEPSRKAQVEASHKVAARDRLGGFEAGGFSFFLSTIVKVIDVKQTETGVLLRVQAEGRVAVKSLVQAQPYFRAVVVPLTDSVDLDTLQAPTWRDICGNVERLRSLMRDVQNLSNKFKGPETSNLQRAMQWVDNPQPLVFSSSSLMLNSRPASGAPPDGLRTPPTGSFASGSYDSDDFQPSKILANQIQPDVDPIFTESISGSVSDSESDAQYAAAASTGAAGATAAASGAASTSGSGSGSGGSGSGSGSGSGTSGPAAGLPGAAAGSRGGSGGGGTSGSGSGGGGGGAGGLGFSTSSGLAAAAVLGDGSALGPGGVIRSRPSLLDLERACRLSMAAIQVLPRTTEEERAAVRAAQTAALETQDVLERLHLANKVMGEARGLLSAKCALLTLSASSSSSS</sequence>
<protein>
    <recommendedName>
        <fullName evidence="4">Lon N-terminal domain-containing protein</fullName>
    </recommendedName>
</protein>
<feature type="compositionally biased region" description="Gly residues" evidence="1">
    <location>
        <begin position="286"/>
        <end position="304"/>
    </location>
</feature>
<feature type="compositionally biased region" description="Polar residues" evidence="1">
    <location>
        <begin position="182"/>
        <end position="191"/>
    </location>
</feature>
<dbReference type="AlphaFoldDB" id="A0A835WNN9"/>